<name>A0A1U7M8N2_TISCR</name>
<evidence type="ECO:0000259" key="10">
    <source>
        <dbReference type="Pfam" id="PF01035"/>
    </source>
</evidence>
<dbReference type="NCBIfam" id="TIGR00589">
    <property type="entry name" value="ogt"/>
    <property type="match status" value="1"/>
</dbReference>
<comment type="function">
    <text evidence="9">Involved in the cellular defense against the biological effects of O6-methylguanine (O6-MeG) and O4-methylthymine (O4-MeT) in DNA. Repairs the methylated nucleobase in DNA by stoichiometrically transferring the methyl group to a cysteine residue in the enzyme. This is a suicide reaction: the enzyme is irreversibly inactivated.</text>
</comment>
<evidence type="ECO:0000256" key="7">
    <source>
        <dbReference type="ARBA" id="ARBA00023204"/>
    </source>
</evidence>
<dbReference type="PROSITE" id="PS00374">
    <property type="entry name" value="MGMT"/>
    <property type="match status" value="1"/>
</dbReference>
<evidence type="ECO:0000256" key="8">
    <source>
        <dbReference type="ARBA" id="ARBA00049348"/>
    </source>
</evidence>
<dbReference type="InterPro" id="IPR036217">
    <property type="entry name" value="MethylDNA_cys_MeTrfase_DNAb"/>
</dbReference>
<dbReference type="InterPro" id="IPR036388">
    <property type="entry name" value="WH-like_DNA-bd_sf"/>
</dbReference>
<feature type="active site" description="Nucleophile; methyl group acceptor" evidence="9">
    <location>
        <position position="123"/>
    </location>
</feature>
<dbReference type="InterPro" id="IPR014048">
    <property type="entry name" value="MethylDNA_cys_MeTrfase_DNA-bd"/>
</dbReference>
<comment type="miscellaneous">
    <text evidence="9">This enzyme catalyzes only one turnover and therefore is not strictly catalytic. According to one definition, an enzyme is a biocatalyst that acts repeatedly and over many reaction cycles.</text>
</comment>
<dbReference type="EMBL" id="LTDM01000004">
    <property type="protein sequence ID" value="OLS03645.1"/>
    <property type="molecule type" value="Genomic_DNA"/>
</dbReference>
<evidence type="ECO:0000256" key="5">
    <source>
        <dbReference type="ARBA" id="ARBA00022679"/>
    </source>
</evidence>
<evidence type="ECO:0000256" key="6">
    <source>
        <dbReference type="ARBA" id="ARBA00022763"/>
    </source>
</evidence>
<evidence type="ECO:0000256" key="4">
    <source>
        <dbReference type="ARBA" id="ARBA00022603"/>
    </source>
</evidence>
<feature type="domain" description="Methylguanine DNA methyltransferase ribonuclease-like" evidence="11">
    <location>
        <begin position="6"/>
        <end position="67"/>
    </location>
</feature>
<evidence type="ECO:0000256" key="2">
    <source>
        <dbReference type="ARBA" id="ARBA00008711"/>
    </source>
</evidence>
<dbReference type="GO" id="GO:0003908">
    <property type="term" value="F:methylated-DNA-[protein]-cysteine S-methyltransferase activity"/>
    <property type="evidence" value="ECO:0007669"/>
    <property type="project" value="UniProtKB-UniRule"/>
</dbReference>
<dbReference type="AlphaFoldDB" id="A0A1U7M8N2"/>
<evidence type="ECO:0000313" key="13">
    <source>
        <dbReference type="Proteomes" id="UP000186112"/>
    </source>
</evidence>
<dbReference type="Proteomes" id="UP000186112">
    <property type="component" value="Unassembled WGS sequence"/>
</dbReference>
<reference evidence="12 13" key="1">
    <citation type="submission" date="2016-02" db="EMBL/GenBank/DDBJ databases">
        <title>Genome sequence of Tissierella creatinophila DSM 6911.</title>
        <authorList>
            <person name="Poehlein A."/>
            <person name="Daniel R."/>
        </authorList>
    </citation>
    <scope>NUCLEOTIDE SEQUENCE [LARGE SCALE GENOMIC DNA]</scope>
    <source>
        <strain evidence="12 13">DSM 6911</strain>
    </source>
</reference>
<dbReference type="PANTHER" id="PTHR10815:SF5">
    <property type="entry name" value="METHYLATED-DNA--PROTEIN-CYSTEINE METHYLTRANSFERASE"/>
    <property type="match status" value="1"/>
</dbReference>
<keyword evidence="6 9" id="KW-0227">DNA damage</keyword>
<dbReference type="InterPro" id="IPR036631">
    <property type="entry name" value="MGMT_N_sf"/>
</dbReference>
<evidence type="ECO:0000256" key="3">
    <source>
        <dbReference type="ARBA" id="ARBA00022490"/>
    </source>
</evidence>
<keyword evidence="7 9" id="KW-0234">DNA repair</keyword>
<dbReference type="SUPFAM" id="SSF53155">
    <property type="entry name" value="Methylated DNA-protein cysteine methyltransferase domain"/>
    <property type="match status" value="1"/>
</dbReference>
<comment type="similarity">
    <text evidence="2 9">Belongs to the MGMT family.</text>
</comment>
<evidence type="ECO:0000256" key="9">
    <source>
        <dbReference type="HAMAP-Rule" id="MF_00772"/>
    </source>
</evidence>
<dbReference type="HAMAP" id="MF_00772">
    <property type="entry name" value="OGT"/>
    <property type="match status" value="1"/>
</dbReference>
<comment type="catalytic activity">
    <reaction evidence="8 9">
        <text>a 6-O-methyl-2'-deoxyguanosine in DNA + L-cysteinyl-[protein] = S-methyl-L-cysteinyl-[protein] + a 2'-deoxyguanosine in DNA</text>
        <dbReference type="Rhea" id="RHEA:24000"/>
        <dbReference type="Rhea" id="RHEA-COMP:10131"/>
        <dbReference type="Rhea" id="RHEA-COMP:10132"/>
        <dbReference type="Rhea" id="RHEA-COMP:11367"/>
        <dbReference type="Rhea" id="RHEA-COMP:11368"/>
        <dbReference type="ChEBI" id="CHEBI:29950"/>
        <dbReference type="ChEBI" id="CHEBI:82612"/>
        <dbReference type="ChEBI" id="CHEBI:85445"/>
        <dbReference type="ChEBI" id="CHEBI:85448"/>
        <dbReference type="EC" id="2.1.1.63"/>
    </reaction>
</comment>
<keyword evidence="4 9" id="KW-0489">Methyltransferase</keyword>
<dbReference type="PANTHER" id="PTHR10815">
    <property type="entry name" value="METHYLATED-DNA--PROTEIN-CYSTEINE METHYLTRANSFERASE"/>
    <property type="match status" value="1"/>
</dbReference>
<dbReference type="RefSeq" id="WP_075724486.1">
    <property type="nucleotide sequence ID" value="NZ_LTDM01000004.1"/>
</dbReference>
<comment type="catalytic activity">
    <reaction evidence="1 9">
        <text>a 4-O-methyl-thymidine in DNA + L-cysteinyl-[protein] = a thymidine in DNA + S-methyl-L-cysteinyl-[protein]</text>
        <dbReference type="Rhea" id="RHEA:53428"/>
        <dbReference type="Rhea" id="RHEA-COMP:10131"/>
        <dbReference type="Rhea" id="RHEA-COMP:10132"/>
        <dbReference type="Rhea" id="RHEA-COMP:13555"/>
        <dbReference type="Rhea" id="RHEA-COMP:13556"/>
        <dbReference type="ChEBI" id="CHEBI:29950"/>
        <dbReference type="ChEBI" id="CHEBI:82612"/>
        <dbReference type="ChEBI" id="CHEBI:137386"/>
        <dbReference type="ChEBI" id="CHEBI:137387"/>
        <dbReference type="EC" id="2.1.1.63"/>
    </reaction>
</comment>
<dbReference type="CDD" id="cd06445">
    <property type="entry name" value="ATase"/>
    <property type="match status" value="1"/>
</dbReference>
<comment type="caution">
    <text evidence="12">The sequence shown here is derived from an EMBL/GenBank/DDBJ whole genome shotgun (WGS) entry which is preliminary data.</text>
</comment>
<keyword evidence="5 9" id="KW-0808">Transferase</keyword>
<feature type="domain" description="Methylated-DNA-[protein]-cysteine S-methyltransferase DNA binding" evidence="10">
    <location>
        <begin position="72"/>
        <end position="151"/>
    </location>
</feature>
<sequence length="156" mass="17784">MKNLYFYDTILGVVGIIDDESSIIEVFYGKEEREGCYVYESPLIKETYRQLKLYLEGQLKKIDVPIHFEGTEFQVKVWKALMDIPYGETRSYKDIAKKVESPKAYRAVGMTNNKNPISIIVPCHRVIGANGKLIGYGGGIDIKKKLLDIEKSNLDL</sequence>
<dbReference type="Gene3D" id="1.10.10.10">
    <property type="entry name" value="Winged helix-like DNA-binding domain superfamily/Winged helix DNA-binding domain"/>
    <property type="match status" value="1"/>
</dbReference>
<evidence type="ECO:0000313" key="12">
    <source>
        <dbReference type="EMBL" id="OLS03645.1"/>
    </source>
</evidence>
<keyword evidence="3 9" id="KW-0963">Cytoplasm</keyword>
<dbReference type="SUPFAM" id="SSF46767">
    <property type="entry name" value="Methylated DNA-protein cysteine methyltransferase, C-terminal domain"/>
    <property type="match status" value="1"/>
</dbReference>
<dbReference type="OrthoDB" id="9802228at2"/>
<keyword evidence="13" id="KW-1185">Reference proteome</keyword>
<dbReference type="GO" id="GO:0006307">
    <property type="term" value="P:DNA alkylation repair"/>
    <property type="evidence" value="ECO:0007669"/>
    <property type="project" value="UniProtKB-UniRule"/>
</dbReference>
<evidence type="ECO:0000259" key="11">
    <source>
        <dbReference type="Pfam" id="PF02870"/>
    </source>
</evidence>
<dbReference type="GO" id="GO:0032259">
    <property type="term" value="P:methylation"/>
    <property type="evidence" value="ECO:0007669"/>
    <property type="project" value="UniProtKB-KW"/>
</dbReference>
<dbReference type="Pfam" id="PF01035">
    <property type="entry name" value="DNA_binding_1"/>
    <property type="match status" value="1"/>
</dbReference>
<organism evidence="12 13">
    <name type="scientific">Tissierella creatinophila DSM 6911</name>
    <dbReference type="NCBI Taxonomy" id="1123403"/>
    <lineage>
        <taxon>Bacteria</taxon>
        <taxon>Bacillati</taxon>
        <taxon>Bacillota</taxon>
        <taxon>Tissierellia</taxon>
        <taxon>Tissierellales</taxon>
        <taxon>Tissierellaceae</taxon>
        <taxon>Tissierella</taxon>
    </lineage>
</organism>
<accession>A0A1U7M8N2</accession>
<dbReference type="Pfam" id="PF02870">
    <property type="entry name" value="Methyltransf_1N"/>
    <property type="match status" value="1"/>
</dbReference>
<proteinExistence type="inferred from homology"/>
<dbReference type="GO" id="GO:0005737">
    <property type="term" value="C:cytoplasm"/>
    <property type="evidence" value="ECO:0007669"/>
    <property type="project" value="UniProtKB-SubCell"/>
</dbReference>
<gene>
    <name evidence="12" type="primary">ogt</name>
    <name evidence="12" type="ORF">TICRE_03410</name>
</gene>
<comment type="subcellular location">
    <subcellularLocation>
        <location evidence="9">Cytoplasm</location>
    </subcellularLocation>
</comment>
<evidence type="ECO:0000256" key="1">
    <source>
        <dbReference type="ARBA" id="ARBA00001286"/>
    </source>
</evidence>
<dbReference type="InterPro" id="IPR001497">
    <property type="entry name" value="MethylDNA_cys_MeTrfase_AS"/>
</dbReference>
<dbReference type="InterPro" id="IPR023546">
    <property type="entry name" value="MGMT"/>
</dbReference>
<dbReference type="FunFam" id="1.10.10.10:FF:000214">
    <property type="entry name" value="Methylated-DNA--protein-cysteine methyltransferase"/>
    <property type="match status" value="1"/>
</dbReference>
<dbReference type="InterPro" id="IPR008332">
    <property type="entry name" value="MethylG_MeTrfase_N"/>
</dbReference>
<dbReference type="EC" id="2.1.1.63" evidence="9"/>
<protein>
    <recommendedName>
        <fullName evidence="9">Methylated-DNA--protein-cysteine methyltransferase</fullName>
        <ecNumber evidence="9">2.1.1.63</ecNumber>
    </recommendedName>
    <alternativeName>
        <fullName evidence="9">6-O-methylguanine-DNA methyltransferase</fullName>
        <shortName evidence="9">MGMT</shortName>
    </alternativeName>
    <alternativeName>
        <fullName evidence="9">O-6-methylguanine-DNA-alkyltransferase</fullName>
    </alternativeName>
</protein>